<name>A0A6A5U7X4_9PLEO</name>
<dbReference type="Gene3D" id="3.40.1400.10">
    <property type="entry name" value="Sugar-phosphate isomerase, RpiB/LacA/LacB"/>
    <property type="match status" value="1"/>
</dbReference>
<dbReference type="EMBL" id="ML976982">
    <property type="protein sequence ID" value="KAF1960798.1"/>
    <property type="molecule type" value="Genomic_DNA"/>
</dbReference>
<keyword evidence="2" id="KW-0413">Isomerase</keyword>
<reference evidence="3" key="1">
    <citation type="journal article" date="2020" name="Stud. Mycol.">
        <title>101 Dothideomycetes genomes: a test case for predicting lifestyles and emergence of pathogens.</title>
        <authorList>
            <person name="Haridas S."/>
            <person name="Albert R."/>
            <person name="Binder M."/>
            <person name="Bloem J."/>
            <person name="Labutti K."/>
            <person name="Salamov A."/>
            <person name="Andreopoulos B."/>
            <person name="Baker S."/>
            <person name="Barry K."/>
            <person name="Bills G."/>
            <person name="Bluhm B."/>
            <person name="Cannon C."/>
            <person name="Castanera R."/>
            <person name="Culley D."/>
            <person name="Daum C."/>
            <person name="Ezra D."/>
            <person name="Gonzalez J."/>
            <person name="Henrissat B."/>
            <person name="Kuo A."/>
            <person name="Liang C."/>
            <person name="Lipzen A."/>
            <person name="Lutzoni F."/>
            <person name="Magnuson J."/>
            <person name="Mondo S."/>
            <person name="Nolan M."/>
            <person name="Ohm R."/>
            <person name="Pangilinan J."/>
            <person name="Park H.-J."/>
            <person name="Ramirez L."/>
            <person name="Alfaro M."/>
            <person name="Sun H."/>
            <person name="Tritt A."/>
            <person name="Yoshinaga Y."/>
            <person name="Zwiers L.-H."/>
            <person name="Turgeon B."/>
            <person name="Goodwin S."/>
            <person name="Spatafora J."/>
            <person name="Crous P."/>
            <person name="Grigoriev I."/>
        </authorList>
    </citation>
    <scope>NUCLEOTIDE SEQUENCE</scope>
    <source>
        <strain evidence="3">CBS 675.92</strain>
    </source>
</reference>
<dbReference type="GO" id="GO:0016853">
    <property type="term" value="F:isomerase activity"/>
    <property type="evidence" value="ECO:0007669"/>
    <property type="project" value="UniProtKB-KW"/>
</dbReference>
<dbReference type="AlphaFoldDB" id="A0A6A5U7X4"/>
<dbReference type="NCBIfam" id="NF004051">
    <property type="entry name" value="PRK05571.1"/>
    <property type="match status" value="1"/>
</dbReference>
<organism evidence="3 4">
    <name type="scientific">Byssothecium circinans</name>
    <dbReference type="NCBI Taxonomy" id="147558"/>
    <lineage>
        <taxon>Eukaryota</taxon>
        <taxon>Fungi</taxon>
        <taxon>Dikarya</taxon>
        <taxon>Ascomycota</taxon>
        <taxon>Pezizomycotina</taxon>
        <taxon>Dothideomycetes</taxon>
        <taxon>Pleosporomycetidae</taxon>
        <taxon>Pleosporales</taxon>
        <taxon>Massarineae</taxon>
        <taxon>Massarinaceae</taxon>
        <taxon>Byssothecium</taxon>
    </lineage>
</organism>
<dbReference type="FunFam" id="3.40.1400.10:FF:000004">
    <property type="entry name" value="Ribose 5-phosphate isomerase"/>
    <property type="match status" value="1"/>
</dbReference>
<dbReference type="GO" id="GO:0005975">
    <property type="term" value="P:carbohydrate metabolic process"/>
    <property type="evidence" value="ECO:0007669"/>
    <property type="project" value="InterPro"/>
</dbReference>
<dbReference type="PANTHER" id="PTHR43732:SF1">
    <property type="entry name" value="RIBOSE 5-PHOSPHATE ISOMERASE"/>
    <property type="match status" value="1"/>
</dbReference>
<proteinExistence type="inferred from homology"/>
<accession>A0A6A5U7X4</accession>
<evidence type="ECO:0000313" key="3">
    <source>
        <dbReference type="EMBL" id="KAF1960798.1"/>
    </source>
</evidence>
<dbReference type="Pfam" id="PF02502">
    <property type="entry name" value="LacAB_rpiB"/>
    <property type="match status" value="1"/>
</dbReference>
<evidence type="ECO:0000313" key="4">
    <source>
        <dbReference type="Proteomes" id="UP000800035"/>
    </source>
</evidence>
<dbReference type="InterPro" id="IPR011860">
    <property type="entry name" value="Rib-5-P_Isoase_Actino"/>
</dbReference>
<dbReference type="SUPFAM" id="SSF89623">
    <property type="entry name" value="Ribose/Galactose isomerase RpiB/AlsB"/>
    <property type="match status" value="1"/>
</dbReference>
<dbReference type="InterPro" id="IPR036569">
    <property type="entry name" value="RpiB_LacA_LacB_sf"/>
</dbReference>
<protein>
    <recommendedName>
        <fullName evidence="5">Ribose 5-phosphate isomerase</fullName>
    </recommendedName>
</protein>
<dbReference type="Proteomes" id="UP000800035">
    <property type="component" value="Unassembled WGS sequence"/>
</dbReference>
<comment type="similarity">
    <text evidence="1">Belongs to the LacAB/RpiB family.</text>
</comment>
<keyword evidence="4" id="KW-1185">Reference proteome</keyword>
<evidence type="ECO:0000256" key="1">
    <source>
        <dbReference type="ARBA" id="ARBA00008754"/>
    </source>
</evidence>
<dbReference type="InterPro" id="IPR051812">
    <property type="entry name" value="SPI_LacAB/RpiB"/>
</dbReference>
<evidence type="ECO:0000256" key="2">
    <source>
        <dbReference type="ARBA" id="ARBA00023235"/>
    </source>
</evidence>
<dbReference type="NCBIfam" id="TIGR02133">
    <property type="entry name" value="RPI_actino"/>
    <property type="match status" value="1"/>
</dbReference>
<evidence type="ECO:0008006" key="5">
    <source>
        <dbReference type="Google" id="ProtNLM"/>
    </source>
</evidence>
<dbReference type="InterPro" id="IPR003500">
    <property type="entry name" value="RpiB_LacA_LacB"/>
</dbReference>
<gene>
    <name evidence="3" type="ORF">CC80DRAFT_523108</name>
</gene>
<dbReference type="OrthoDB" id="2106730at2759"/>
<dbReference type="PANTHER" id="PTHR43732">
    <property type="entry name" value="RIBOSE 5-PHOSPHATE ISOMERASE-RELATED"/>
    <property type="match status" value="1"/>
</dbReference>
<dbReference type="NCBIfam" id="TIGR00689">
    <property type="entry name" value="rpiB_lacA_lacB"/>
    <property type="match status" value="1"/>
</dbReference>
<sequence>MPQTPKRALFSLNLDTDASHIYQRVEDHNDHEGESGNGKGKVKVLESSGPTVGNTRLEIATKPFEKAVNRAVEGVIDGTGKRVGSAEGEVTDKMADQTPKPLRLAIGSDSAGTSYKAALLADLDASPLVSTVTDVGVASSADSTAYPHIAVSAAKLIASGAVDRAILICGTGLGVAIAANKVPGIRAVTAHDSYSVERAVLSNDAQVLCMGERVVGLELCRRLAREWLGYRFDRGSASAEKVEAIMLHERENYKGLAEDQGRSSC</sequence>